<protein>
    <submittedName>
        <fullName evidence="3">Uncharacterized protein</fullName>
    </submittedName>
</protein>
<dbReference type="EMBL" id="BMPI01000003">
    <property type="protein sequence ID" value="GGM09195.1"/>
    <property type="molecule type" value="Genomic_DNA"/>
</dbReference>
<comment type="caution">
    <text evidence="3">The sequence shown here is derived from an EMBL/GenBank/DDBJ whole genome shotgun (WGS) entry which is preliminary data.</text>
</comment>
<dbReference type="PROSITE" id="PS51257">
    <property type="entry name" value="PROKAR_LIPOPROTEIN"/>
    <property type="match status" value="1"/>
</dbReference>
<evidence type="ECO:0000313" key="3">
    <source>
        <dbReference type="EMBL" id="GGM09195.1"/>
    </source>
</evidence>
<reference evidence="3" key="2">
    <citation type="submission" date="2020-09" db="EMBL/GenBank/DDBJ databases">
        <authorList>
            <person name="Sun Q."/>
            <person name="Ohkuma M."/>
        </authorList>
    </citation>
    <scope>NUCLEOTIDE SEQUENCE</scope>
    <source>
        <strain evidence="3">JCM 19831</strain>
    </source>
</reference>
<feature type="compositionally biased region" description="Low complexity" evidence="1">
    <location>
        <begin position="28"/>
        <end position="46"/>
    </location>
</feature>
<evidence type="ECO:0000313" key="4">
    <source>
        <dbReference type="Proteomes" id="UP000642070"/>
    </source>
</evidence>
<dbReference type="RefSeq" id="WP_190248285.1">
    <property type="nucleotide sequence ID" value="NZ_BMPI01000003.1"/>
</dbReference>
<keyword evidence="2" id="KW-0732">Signal</keyword>
<reference evidence="3" key="1">
    <citation type="journal article" date="2014" name="Int. J. Syst. Evol. Microbiol.">
        <title>Complete genome sequence of Corynebacterium casei LMG S-19264T (=DSM 44701T), isolated from a smear-ripened cheese.</title>
        <authorList>
            <consortium name="US DOE Joint Genome Institute (JGI-PGF)"/>
            <person name="Walter F."/>
            <person name="Albersmeier A."/>
            <person name="Kalinowski J."/>
            <person name="Ruckert C."/>
        </authorList>
    </citation>
    <scope>NUCLEOTIDE SEQUENCE</scope>
    <source>
        <strain evidence="3">JCM 19831</strain>
    </source>
</reference>
<feature type="signal peptide" evidence="2">
    <location>
        <begin position="1"/>
        <end position="21"/>
    </location>
</feature>
<sequence>MRRHISVLLVLLAAAATSATAGCGGSSGTTEATMAAPTRAASPSASASPEAQFLAATAAHLCSVQSRVYTDPAAMASAYAAQPRYQGLSDAQIGEFQQRTISDPAFAERLTRQVQQTCGTPR</sequence>
<accession>A0A917T350</accession>
<dbReference type="Proteomes" id="UP000642070">
    <property type="component" value="Unassembled WGS sequence"/>
</dbReference>
<gene>
    <name evidence="3" type="ORF">GCM10007977_007910</name>
</gene>
<organism evidence="3 4">
    <name type="scientific">Dactylosporangium sucinum</name>
    <dbReference type="NCBI Taxonomy" id="1424081"/>
    <lineage>
        <taxon>Bacteria</taxon>
        <taxon>Bacillati</taxon>
        <taxon>Actinomycetota</taxon>
        <taxon>Actinomycetes</taxon>
        <taxon>Micromonosporales</taxon>
        <taxon>Micromonosporaceae</taxon>
        <taxon>Dactylosporangium</taxon>
    </lineage>
</organism>
<name>A0A917T350_9ACTN</name>
<proteinExistence type="predicted"/>
<feature type="chain" id="PRO_5037248870" evidence="2">
    <location>
        <begin position="22"/>
        <end position="122"/>
    </location>
</feature>
<keyword evidence="4" id="KW-1185">Reference proteome</keyword>
<feature type="region of interest" description="Disordered" evidence="1">
    <location>
        <begin position="20"/>
        <end position="46"/>
    </location>
</feature>
<evidence type="ECO:0000256" key="1">
    <source>
        <dbReference type="SAM" id="MobiDB-lite"/>
    </source>
</evidence>
<evidence type="ECO:0000256" key="2">
    <source>
        <dbReference type="SAM" id="SignalP"/>
    </source>
</evidence>
<dbReference type="AlphaFoldDB" id="A0A917T350"/>